<gene>
    <name evidence="1" type="ORF">H8L47_27320</name>
</gene>
<proteinExistence type="predicted"/>
<accession>A0ABR6ZI62</accession>
<dbReference type="SUPFAM" id="SSF52266">
    <property type="entry name" value="SGNH hydrolase"/>
    <property type="match status" value="1"/>
</dbReference>
<evidence type="ECO:0008006" key="3">
    <source>
        <dbReference type="Google" id="ProtNLM"/>
    </source>
</evidence>
<dbReference type="EMBL" id="JACOFX010000028">
    <property type="protein sequence ID" value="MBC3911276.1"/>
    <property type="molecule type" value="Genomic_DNA"/>
</dbReference>
<dbReference type="Gene3D" id="3.40.50.1110">
    <property type="entry name" value="SGNH hydrolase"/>
    <property type="match status" value="1"/>
</dbReference>
<dbReference type="Proteomes" id="UP000646911">
    <property type="component" value="Unassembled WGS sequence"/>
</dbReference>
<dbReference type="InterPro" id="IPR036514">
    <property type="entry name" value="SGNH_hydro_sf"/>
</dbReference>
<comment type="caution">
    <text evidence="1">The sequence shown here is derived from an EMBL/GenBank/DDBJ whole genome shotgun (WGS) entry which is preliminary data.</text>
</comment>
<evidence type="ECO:0000313" key="1">
    <source>
        <dbReference type="EMBL" id="MBC3911276.1"/>
    </source>
</evidence>
<evidence type="ECO:0000313" key="2">
    <source>
        <dbReference type="Proteomes" id="UP000646911"/>
    </source>
</evidence>
<protein>
    <recommendedName>
        <fullName evidence="3">SGNH hydrolase-type esterase domain-containing protein</fullName>
    </recommendedName>
</protein>
<sequence length="283" mass="31649">MRPHLIYSITKEIEAEKISGLPLLAIGDSWFDVGSLPPWDTSNILYQLDLKKEYTIVGFARSGQELKNMVNELQNRALFRELLLKNGIPYRGILVSGGGNDLIALAAADQKLDRSHRILLNTSEVPAPQRQLPEAYICPQGLEVFKFRMLGHYQKLIETRNKNYAGIPILAHSYAYATPRMAGIPIVAPNGWLAVSLKKHKIPPELWGSIKKLLINEMFSVIEELAKIPGNRVVAVDTKNLLTPAEPGSKGESNDWENEIHPNLTGYKKLAAYWSKLIDSEIA</sequence>
<keyword evidence="2" id="KW-1185">Reference proteome</keyword>
<reference evidence="1 2" key="1">
    <citation type="submission" date="2020-08" db="EMBL/GenBank/DDBJ databases">
        <title>Novel species isolated from subtropical streams in China.</title>
        <authorList>
            <person name="Lu H."/>
        </authorList>
    </citation>
    <scope>NUCLEOTIDE SEQUENCE [LARGE SCALE GENOMIC DNA]</scope>
    <source>
        <strain evidence="1 2">NL8W</strain>
    </source>
</reference>
<organism evidence="1 2">
    <name type="scientific">Undibacterium umbellatum</name>
    <dbReference type="NCBI Taxonomy" id="2762300"/>
    <lineage>
        <taxon>Bacteria</taxon>
        <taxon>Pseudomonadati</taxon>
        <taxon>Pseudomonadota</taxon>
        <taxon>Betaproteobacteria</taxon>
        <taxon>Burkholderiales</taxon>
        <taxon>Oxalobacteraceae</taxon>
        <taxon>Undibacterium</taxon>
    </lineage>
</organism>
<name>A0ABR6ZI62_9BURK</name>
<dbReference type="RefSeq" id="WP_186956987.1">
    <property type="nucleotide sequence ID" value="NZ_JACOFX010000028.1"/>
</dbReference>